<protein>
    <submittedName>
        <fullName evidence="1">Uncharacterized protein</fullName>
    </submittedName>
</protein>
<dbReference type="AlphaFoldDB" id="A0A918JMA0"/>
<reference evidence="1" key="2">
    <citation type="submission" date="2020-09" db="EMBL/GenBank/DDBJ databases">
        <authorList>
            <person name="Sun Q."/>
            <person name="Kim S."/>
        </authorList>
    </citation>
    <scope>NUCLEOTIDE SEQUENCE</scope>
    <source>
        <strain evidence="1">KCTC 23732</strain>
    </source>
</reference>
<accession>A0A918JMA0</accession>
<dbReference type="EMBL" id="BMYS01000014">
    <property type="protein sequence ID" value="GGW89652.1"/>
    <property type="molecule type" value="Genomic_DNA"/>
</dbReference>
<reference evidence="1" key="1">
    <citation type="journal article" date="2014" name="Int. J. Syst. Evol. Microbiol.">
        <title>Complete genome sequence of Corynebacterium casei LMG S-19264T (=DSM 44701T), isolated from a smear-ripened cheese.</title>
        <authorList>
            <consortium name="US DOE Joint Genome Institute (JGI-PGF)"/>
            <person name="Walter F."/>
            <person name="Albersmeier A."/>
            <person name="Kalinowski J."/>
            <person name="Ruckert C."/>
        </authorList>
    </citation>
    <scope>NUCLEOTIDE SEQUENCE</scope>
    <source>
        <strain evidence="1">KCTC 23732</strain>
    </source>
</reference>
<name>A0A918JMA0_9BURK</name>
<keyword evidence="2" id="KW-1185">Reference proteome</keyword>
<dbReference type="Proteomes" id="UP000608345">
    <property type="component" value="Unassembled WGS sequence"/>
</dbReference>
<comment type="caution">
    <text evidence="1">The sequence shown here is derived from an EMBL/GenBank/DDBJ whole genome shotgun (WGS) entry which is preliminary data.</text>
</comment>
<gene>
    <name evidence="1" type="ORF">GCM10011450_19820</name>
</gene>
<sequence length="303" mass="33370">MSMNRRAFLSFGKKAVSQSPWQNFCQRIARSVKGPIRDEGELEGYGAASVTISRLADALHLQALCVEYDAAMVLDGIAVRENVIGRSCLSVCIDPSLSRVEPLGDNACLAQPAATAGQLLSLGYRQFEQVPADVTLAHWLASPEYHDVRPGYTHTSGLERIHVMFADGKTAVLGGFGVNDESPLSIPSLQRIIPNLFELLREDDVEWSLGLACWPFSYRLDALKALHADINLARLFLGHRGTLVWAQEMVVRKMPEPPAVMPGMAMLSGQERERLVHSITHVEGRVKGLFDPSGVFLYLDECL</sequence>
<evidence type="ECO:0000313" key="2">
    <source>
        <dbReference type="Proteomes" id="UP000608345"/>
    </source>
</evidence>
<evidence type="ECO:0000313" key="1">
    <source>
        <dbReference type="EMBL" id="GGW89652.1"/>
    </source>
</evidence>
<organism evidence="1 2">
    <name type="scientific">Advenella faeciporci</name>
    <dbReference type="NCBI Taxonomy" id="797535"/>
    <lineage>
        <taxon>Bacteria</taxon>
        <taxon>Pseudomonadati</taxon>
        <taxon>Pseudomonadota</taxon>
        <taxon>Betaproteobacteria</taxon>
        <taxon>Burkholderiales</taxon>
        <taxon>Alcaligenaceae</taxon>
    </lineage>
</organism>
<dbReference type="RefSeq" id="WP_189385335.1">
    <property type="nucleotide sequence ID" value="NZ_BAABFY010000051.1"/>
</dbReference>
<proteinExistence type="predicted"/>